<reference evidence="6" key="1">
    <citation type="submission" date="2020-05" db="EMBL/GenBank/DDBJ databases">
        <authorList>
            <person name="Chiriac C."/>
            <person name="Salcher M."/>
            <person name="Ghai R."/>
            <person name="Kavagutti S V."/>
        </authorList>
    </citation>
    <scope>NUCLEOTIDE SEQUENCE</scope>
</reference>
<evidence type="ECO:0000313" key="6">
    <source>
        <dbReference type="EMBL" id="CAB4957050.1"/>
    </source>
</evidence>
<dbReference type="EMBL" id="CAFBPI010000054">
    <property type="protein sequence ID" value="CAB5018715.1"/>
    <property type="molecule type" value="Genomic_DNA"/>
</dbReference>
<evidence type="ECO:0000313" key="1">
    <source>
        <dbReference type="EMBL" id="CAB4532962.1"/>
    </source>
</evidence>
<dbReference type="EMBL" id="CAFBNS010000034">
    <property type="protein sequence ID" value="CAB4957050.1"/>
    <property type="molecule type" value="Genomic_DNA"/>
</dbReference>
<dbReference type="EMBL" id="CAEZUD010000028">
    <property type="protein sequence ID" value="CAB4590309.1"/>
    <property type="molecule type" value="Genomic_DNA"/>
</dbReference>
<dbReference type="EMBL" id="CAFBME010000017">
    <property type="protein sequence ID" value="CAB4890573.1"/>
    <property type="molecule type" value="Genomic_DNA"/>
</dbReference>
<dbReference type="EMBL" id="CAEZSC010000022">
    <property type="protein sequence ID" value="CAB4532962.1"/>
    <property type="molecule type" value="Genomic_DNA"/>
</dbReference>
<evidence type="ECO:0000313" key="2">
    <source>
        <dbReference type="EMBL" id="CAB4590309.1"/>
    </source>
</evidence>
<dbReference type="Pfam" id="PF13830">
    <property type="entry name" value="DUF4192"/>
    <property type="match status" value="1"/>
</dbReference>
<dbReference type="InterPro" id="IPR025447">
    <property type="entry name" value="DUF4192"/>
</dbReference>
<sequence>MTTLTSPHDLLSAIPFLVGYHPTNSLVVIALVDEAIGMAMRIDFPAECDLDQIDALASHLFREGADGALIVAYLPDHLESADFLLSPLRDAITLRGVAIRECLVVHRERWRSTICMDQACCPPQGSPMPDLESSRISAEQVAAGKPMPFADEQDLAKSISALDLDSSLIKELRKIPLIAYASDNVVELQQQGALAVNDLIREFTENGIVKDKKLLALVLVRLNDVQVRDYAMGVTSIENAQTLQSLWRWLMRVAPAGYIAPVATLFAASSYELGDGALAQRALQRALDDDSRYPLAKLLRRVFAAGWPPAQFAEMRAELHPKVYATLFPQARPEQAS</sequence>
<gene>
    <name evidence="1" type="ORF">UFOPK1380_00521</name>
    <name evidence="2" type="ORF">UFOPK1778_00658</name>
    <name evidence="3" type="ORF">UFOPK1863_00835</name>
    <name evidence="4" type="ORF">UFOPK2689_00780</name>
    <name evidence="5" type="ORF">UFOPK3555_00308</name>
    <name evidence="6" type="ORF">UFOPK3874_00300</name>
    <name evidence="7" type="ORF">UFOPK4095_00874</name>
</gene>
<protein>
    <submittedName>
        <fullName evidence="6">Unannotated protein</fullName>
    </submittedName>
</protein>
<evidence type="ECO:0000313" key="3">
    <source>
        <dbReference type="EMBL" id="CAB4617885.1"/>
    </source>
</evidence>
<accession>A0A6J7KM52</accession>
<evidence type="ECO:0000313" key="5">
    <source>
        <dbReference type="EMBL" id="CAB4890573.1"/>
    </source>
</evidence>
<dbReference type="AlphaFoldDB" id="A0A6J7KM52"/>
<evidence type="ECO:0000313" key="4">
    <source>
        <dbReference type="EMBL" id="CAB4724155.1"/>
    </source>
</evidence>
<organism evidence="6">
    <name type="scientific">freshwater metagenome</name>
    <dbReference type="NCBI Taxonomy" id="449393"/>
    <lineage>
        <taxon>unclassified sequences</taxon>
        <taxon>metagenomes</taxon>
        <taxon>ecological metagenomes</taxon>
    </lineage>
</organism>
<evidence type="ECO:0000313" key="7">
    <source>
        <dbReference type="EMBL" id="CAB5018715.1"/>
    </source>
</evidence>
<proteinExistence type="predicted"/>
<dbReference type="EMBL" id="CAEZUY010000083">
    <property type="protein sequence ID" value="CAB4617885.1"/>
    <property type="molecule type" value="Genomic_DNA"/>
</dbReference>
<dbReference type="EMBL" id="CAEZYL010000042">
    <property type="protein sequence ID" value="CAB4724155.1"/>
    <property type="molecule type" value="Genomic_DNA"/>
</dbReference>
<name>A0A6J7KM52_9ZZZZ</name>